<dbReference type="InterPro" id="IPR036938">
    <property type="entry name" value="PAP2/HPO_sf"/>
</dbReference>
<evidence type="ECO:0000313" key="4">
    <source>
        <dbReference type="Proteomes" id="UP000036700"/>
    </source>
</evidence>
<evidence type="ECO:0000313" key="3">
    <source>
        <dbReference type="EMBL" id="AKJ70737.2"/>
    </source>
</evidence>
<keyword evidence="4" id="KW-1185">Reference proteome</keyword>
<feature type="transmembrane region" description="Helical" evidence="1">
    <location>
        <begin position="160"/>
        <end position="177"/>
    </location>
</feature>
<name>A0A0G3EZ87_9BURK</name>
<dbReference type="AlphaFoldDB" id="A0A0G3EZ87"/>
<dbReference type="Proteomes" id="UP000036700">
    <property type="component" value="Chromosome"/>
</dbReference>
<dbReference type="STRING" id="445709.ABW99_20000"/>
<dbReference type="Pfam" id="PF01569">
    <property type="entry name" value="PAP2"/>
    <property type="match status" value="1"/>
</dbReference>
<evidence type="ECO:0000259" key="2">
    <source>
        <dbReference type="SMART" id="SM00014"/>
    </source>
</evidence>
<organism evidence="3 4">
    <name type="scientific">Pandoraea thiooxydans</name>
    <dbReference type="NCBI Taxonomy" id="445709"/>
    <lineage>
        <taxon>Bacteria</taxon>
        <taxon>Pseudomonadati</taxon>
        <taxon>Pseudomonadota</taxon>
        <taxon>Betaproteobacteria</taxon>
        <taxon>Burkholderiales</taxon>
        <taxon>Burkholderiaceae</taxon>
        <taxon>Pandoraea</taxon>
    </lineage>
</organism>
<keyword evidence="1" id="KW-1133">Transmembrane helix</keyword>
<feature type="transmembrane region" description="Helical" evidence="1">
    <location>
        <begin position="29"/>
        <end position="56"/>
    </location>
</feature>
<dbReference type="RefSeq" id="WP_052892778.1">
    <property type="nucleotide sequence ID" value="NZ_CP011568.3"/>
</dbReference>
<dbReference type="PANTHER" id="PTHR14969:SF13">
    <property type="entry name" value="AT30094P"/>
    <property type="match status" value="1"/>
</dbReference>
<evidence type="ECO:0000256" key="1">
    <source>
        <dbReference type="SAM" id="Phobius"/>
    </source>
</evidence>
<keyword evidence="1" id="KW-0472">Membrane</keyword>
<protein>
    <recommendedName>
        <fullName evidence="2">Phosphatidic acid phosphatase type 2/haloperoxidase domain-containing protein</fullName>
    </recommendedName>
</protein>
<dbReference type="EMBL" id="CP011568">
    <property type="protein sequence ID" value="AKJ70737.2"/>
    <property type="molecule type" value="Genomic_DNA"/>
</dbReference>
<dbReference type="SMART" id="SM00014">
    <property type="entry name" value="acidPPc"/>
    <property type="match status" value="1"/>
</dbReference>
<feature type="domain" description="Phosphatidic acid phosphatase type 2/haloperoxidase" evidence="2">
    <location>
        <begin position="64"/>
        <end position="175"/>
    </location>
</feature>
<dbReference type="Gene3D" id="1.20.144.10">
    <property type="entry name" value="Phosphatidic acid phosphatase type 2/haloperoxidase"/>
    <property type="match status" value="1"/>
</dbReference>
<dbReference type="InterPro" id="IPR000326">
    <property type="entry name" value="PAP2/HPO"/>
</dbReference>
<sequence>MPVAVLPLSMEAFNHISFLWLNAPADTPAWQLAAAAVLANGLIYLVPLWLTGLWLIGGGARRAAVSAVAAVAVALLVNAGIGQAFFHPRPFMVHFGTNFLPHAPDSSLPSDHTTIMLVTALVLLRAAEPLPRRSGRALLLLTLPTAWARIFLGVHWPLDIVAALLVAVSACLLVGSTPGRRLCGTLQTALEAIYRAVLARPIARGWLRP</sequence>
<gene>
    <name evidence="3" type="ORF">ABW99_20000</name>
</gene>
<dbReference type="PANTHER" id="PTHR14969">
    <property type="entry name" value="SPHINGOSINE-1-PHOSPHATE PHOSPHOHYDROLASE"/>
    <property type="match status" value="1"/>
</dbReference>
<reference evidence="4" key="1">
    <citation type="submission" date="2015-06" db="EMBL/GenBank/DDBJ databases">
        <authorList>
            <person name="Lim Y.L."/>
            <person name="Ee R."/>
            <person name="Yong D."/>
            <person name="How K.Y."/>
            <person name="Yin W.F."/>
            <person name="Chan K.G."/>
        </authorList>
    </citation>
    <scope>NUCLEOTIDE SEQUENCE [LARGE SCALE GENOMIC DNA]</scope>
    <source>
        <strain evidence="4">DSM 25325</strain>
    </source>
</reference>
<dbReference type="OrthoDB" id="9801622at2"/>
<feature type="transmembrane region" description="Helical" evidence="1">
    <location>
        <begin position="63"/>
        <end position="86"/>
    </location>
</feature>
<accession>A0A0G3EZ87</accession>
<dbReference type="SUPFAM" id="SSF48317">
    <property type="entry name" value="Acid phosphatase/Vanadium-dependent haloperoxidase"/>
    <property type="match status" value="1"/>
</dbReference>
<dbReference type="KEGG" id="ptx:ABW99_20000"/>
<keyword evidence="1" id="KW-0812">Transmembrane</keyword>
<proteinExistence type="predicted"/>